<evidence type="ECO:0000313" key="2">
    <source>
        <dbReference type="EMBL" id="OWQ97627.1"/>
    </source>
</evidence>
<dbReference type="Gene3D" id="1.25.40.10">
    <property type="entry name" value="Tetratricopeptide repeat domain"/>
    <property type="match status" value="1"/>
</dbReference>
<dbReference type="Pfam" id="PF14559">
    <property type="entry name" value="TPR_19"/>
    <property type="match status" value="1"/>
</dbReference>
<organism evidence="2 3">
    <name type="scientific">Sphingopyxis bauzanensis</name>
    <dbReference type="NCBI Taxonomy" id="651663"/>
    <lineage>
        <taxon>Bacteria</taxon>
        <taxon>Pseudomonadati</taxon>
        <taxon>Pseudomonadota</taxon>
        <taxon>Alphaproteobacteria</taxon>
        <taxon>Sphingomonadales</taxon>
        <taxon>Sphingomonadaceae</taxon>
        <taxon>Sphingopyxis</taxon>
    </lineage>
</organism>
<sequence>MRCRVVAATTMALLDTAALDDADLLLAREEQPCSGEPVYWRGLGRLHLARTRPAEAVAALRRATALEPANDEVQGELAVALLALGDAGDAVQLLAALTRRDPARADIRINLDYAHGMLGQRPSRAVGDDDMFWSRRLQYAGLGARRADRVRLAEAMLGQAILVRPRHDAELWRQYDEINGINAKRSTLVSN</sequence>
<dbReference type="Proteomes" id="UP000197361">
    <property type="component" value="Unassembled WGS sequence"/>
</dbReference>
<evidence type="ECO:0000313" key="3">
    <source>
        <dbReference type="Proteomes" id="UP000197361"/>
    </source>
</evidence>
<dbReference type="EMBL" id="NISK01000002">
    <property type="protein sequence ID" value="OWQ97627.1"/>
    <property type="molecule type" value="Genomic_DNA"/>
</dbReference>
<dbReference type="InterPro" id="IPR011990">
    <property type="entry name" value="TPR-like_helical_dom_sf"/>
</dbReference>
<dbReference type="OrthoDB" id="7452623at2"/>
<dbReference type="AlphaFoldDB" id="A0A246JX10"/>
<reference evidence="2 3" key="1">
    <citation type="journal article" date="2010" name="Int. J. Syst. Evol. Microbiol.">
        <title>Sphingopyxis bauzanensis sp. nov., a psychrophilic bacterium isolated from soil.</title>
        <authorList>
            <person name="Zhang D.C."/>
            <person name="Liu H.C."/>
            <person name="Xin Y.H."/>
            <person name="Zhou Y.G."/>
            <person name="Schinner F."/>
            <person name="Margesin R."/>
        </authorList>
    </citation>
    <scope>NUCLEOTIDE SEQUENCE [LARGE SCALE GENOMIC DNA]</scope>
    <source>
        <strain evidence="2 3">DSM 22271</strain>
    </source>
</reference>
<comment type="caution">
    <text evidence="2">The sequence shown here is derived from an EMBL/GenBank/DDBJ whole genome shotgun (WGS) entry which is preliminary data.</text>
</comment>
<protein>
    <submittedName>
        <fullName evidence="2">Uncharacterized protein</fullName>
    </submittedName>
</protein>
<feature type="repeat" description="TPR" evidence="1">
    <location>
        <begin position="37"/>
        <end position="70"/>
    </location>
</feature>
<evidence type="ECO:0000256" key="1">
    <source>
        <dbReference type="PROSITE-ProRule" id="PRU00339"/>
    </source>
</evidence>
<accession>A0A246JX10</accession>
<gene>
    <name evidence="2" type="ORF">CDQ92_08115</name>
</gene>
<keyword evidence="3" id="KW-1185">Reference proteome</keyword>
<proteinExistence type="predicted"/>
<dbReference type="SUPFAM" id="SSF48452">
    <property type="entry name" value="TPR-like"/>
    <property type="match status" value="1"/>
</dbReference>
<name>A0A246JX10_9SPHN</name>
<dbReference type="PROSITE" id="PS50005">
    <property type="entry name" value="TPR"/>
    <property type="match status" value="1"/>
</dbReference>
<keyword evidence="1" id="KW-0802">TPR repeat</keyword>
<dbReference type="InterPro" id="IPR019734">
    <property type="entry name" value="TPR_rpt"/>
</dbReference>